<comment type="caution">
    <text evidence="1">The sequence shown here is derived from an EMBL/GenBank/DDBJ whole genome shotgun (WGS) entry which is preliminary data.</text>
</comment>
<dbReference type="Proteomes" id="UP001239111">
    <property type="component" value="Chromosome 2"/>
</dbReference>
<proteinExistence type="predicted"/>
<keyword evidence="2" id="KW-1185">Reference proteome</keyword>
<organism evidence="1 2">
    <name type="scientific">Eretmocerus hayati</name>
    <dbReference type="NCBI Taxonomy" id="131215"/>
    <lineage>
        <taxon>Eukaryota</taxon>
        <taxon>Metazoa</taxon>
        <taxon>Ecdysozoa</taxon>
        <taxon>Arthropoda</taxon>
        <taxon>Hexapoda</taxon>
        <taxon>Insecta</taxon>
        <taxon>Pterygota</taxon>
        <taxon>Neoptera</taxon>
        <taxon>Endopterygota</taxon>
        <taxon>Hymenoptera</taxon>
        <taxon>Apocrita</taxon>
        <taxon>Proctotrupomorpha</taxon>
        <taxon>Chalcidoidea</taxon>
        <taxon>Aphelinidae</taxon>
        <taxon>Aphelininae</taxon>
        <taxon>Eretmocerus</taxon>
    </lineage>
</organism>
<evidence type="ECO:0000313" key="2">
    <source>
        <dbReference type="Proteomes" id="UP001239111"/>
    </source>
</evidence>
<protein>
    <submittedName>
        <fullName evidence="1">Uncharacterized protein</fullName>
    </submittedName>
</protein>
<dbReference type="EMBL" id="CM056742">
    <property type="protein sequence ID" value="KAJ8678767.1"/>
    <property type="molecule type" value="Genomic_DNA"/>
</dbReference>
<evidence type="ECO:0000313" key="1">
    <source>
        <dbReference type="EMBL" id="KAJ8678767.1"/>
    </source>
</evidence>
<name>A0ACC2P5V2_9HYME</name>
<sequence length="429" mass="47553">MATQTFIGPMIHCLRTGELIVHEKAQLNLRNGKIEHIDLDPDLNTLNRKNLKVLKNGQFIIPGFIDGHIHAVQMPNLGLGYDKCLLDWLESYTFPLEKKYSDLKFAEKVFDSVVKKTLKMGTTTACYFASLYGKASLILAEKAAEYGQRAFVGKVNMNSCQYEDYYESLETSLAETELFIENVQNIGNSLVEPIITPRFALSCDNVLMKHLGDLARKQNVRIQTHISENTEEIKAVENLFPEHSSYADVYDAAGLLSDKTVLAHGVYLTDDELSLISQRKSAVIHCPSSNTCLKSGLCDVQRLKAANVKVGLGTDVSGGNVPSMLDVMKAALQVSVHLSFSKVNYKPLDYKDVFYLATLGGAEALAVDHKVGNFELGKEFDALVIDLSAPGSILDNLQEYTLIEKLQRLIYSGDDRNIAEVYVAGQRVT</sequence>
<reference evidence="1" key="1">
    <citation type="submission" date="2023-04" db="EMBL/GenBank/DDBJ databases">
        <title>A chromosome-level genome assembly of the parasitoid wasp Eretmocerus hayati.</title>
        <authorList>
            <person name="Zhong Y."/>
            <person name="Liu S."/>
            <person name="Liu Y."/>
        </authorList>
    </citation>
    <scope>NUCLEOTIDE SEQUENCE</scope>
    <source>
        <strain evidence="1">ZJU_SS_LIU_2023</strain>
    </source>
</reference>
<accession>A0ACC2P5V2</accession>
<gene>
    <name evidence="1" type="ORF">QAD02_014554</name>
</gene>